<evidence type="ECO:0000313" key="1">
    <source>
        <dbReference type="EMBL" id="AOY76695.1"/>
    </source>
</evidence>
<accession>A0AAC9RLC7</accession>
<dbReference type="RefSeq" id="WP_070968723.1">
    <property type="nucleotide sequence ID" value="NZ_CP017603.1"/>
</dbReference>
<sequence length="78" mass="9026">MIEKITLDMLKQDSVSVKRQQYIIHEGIEYPIGEPHRKAYVNNERDRQEAQNELPEAQQKAVFAVWGDTPTVDEAVTE</sequence>
<reference evidence="2 4" key="2">
    <citation type="submission" date="2017-03" db="EMBL/GenBank/DDBJ databases">
        <title>Complete sequence of Clostridium formicaceticum DSM 92.</title>
        <authorList>
            <person name="Poehlein A."/>
            <person name="Karl M."/>
            <person name="Bengelsdorf F.R."/>
            <person name="Duerre P."/>
            <person name="Daniel R."/>
        </authorList>
    </citation>
    <scope>NUCLEOTIDE SEQUENCE [LARGE SCALE GENOMIC DNA]</scope>
    <source>
        <strain evidence="2 4">DSM 92</strain>
    </source>
</reference>
<protein>
    <submittedName>
        <fullName evidence="2">Uncharacterized protein</fullName>
    </submittedName>
</protein>
<dbReference type="Proteomes" id="UP000177894">
    <property type="component" value="Chromosome"/>
</dbReference>
<organism evidence="2 4">
    <name type="scientific">Clostridium formicaceticum</name>
    <dbReference type="NCBI Taxonomy" id="1497"/>
    <lineage>
        <taxon>Bacteria</taxon>
        <taxon>Bacillati</taxon>
        <taxon>Bacillota</taxon>
        <taxon>Clostridia</taxon>
        <taxon>Eubacteriales</taxon>
        <taxon>Clostridiaceae</taxon>
        <taxon>Clostridium</taxon>
    </lineage>
</organism>
<keyword evidence="3" id="KW-1185">Reference proteome</keyword>
<evidence type="ECO:0000313" key="3">
    <source>
        <dbReference type="Proteomes" id="UP000177894"/>
    </source>
</evidence>
<proteinExistence type="predicted"/>
<dbReference type="EMBL" id="CP017603">
    <property type="protein sequence ID" value="AOY76695.1"/>
    <property type="molecule type" value="Genomic_DNA"/>
</dbReference>
<name>A0AAC9RLC7_9CLOT</name>
<evidence type="ECO:0000313" key="4">
    <source>
        <dbReference type="Proteomes" id="UP000192478"/>
    </source>
</evidence>
<reference evidence="1 3" key="1">
    <citation type="submission" date="2016-10" db="EMBL/GenBank/DDBJ databases">
        <title>Complete Genome Sequence of Acetogen Clostridium formicoaceticum ATCC 27076.</title>
        <authorList>
            <person name="Bao T."/>
            <person name="Cheng C."/>
            <person name="Zhao J."/>
            <person name="Yang S.-T."/>
            <person name="Wang J."/>
            <person name="Wang M."/>
        </authorList>
    </citation>
    <scope>NUCLEOTIDE SEQUENCE [LARGE SCALE GENOMIC DNA]</scope>
    <source>
        <strain evidence="1 3">ATCC 27076</strain>
    </source>
</reference>
<gene>
    <name evidence="1" type="ORF">BJL90_12955</name>
    <name evidence="2" type="ORF">CLFO_15140</name>
</gene>
<dbReference type="AlphaFoldDB" id="A0AAC9RLC7"/>
<dbReference type="Proteomes" id="UP000192478">
    <property type="component" value="Chromosome"/>
</dbReference>
<dbReference type="KEGG" id="cfm:BJL90_12955"/>
<evidence type="ECO:0000313" key="2">
    <source>
        <dbReference type="EMBL" id="ARE87128.1"/>
    </source>
</evidence>
<dbReference type="EMBL" id="CP020559">
    <property type="protein sequence ID" value="ARE87128.1"/>
    <property type="molecule type" value="Genomic_DNA"/>
</dbReference>